<dbReference type="STRING" id="268474.A0A0V1LXH7"/>
<organism evidence="2 3">
    <name type="scientific">Trichinella papuae</name>
    <dbReference type="NCBI Taxonomy" id="268474"/>
    <lineage>
        <taxon>Eukaryota</taxon>
        <taxon>Metazoa</taxon>
        <taxon>Ecdysozoa</taxon>
        <taxon>Nematoda</taxon>
        <taxon>Enoplea</taxon>
        <taxon>Dorylaimia</taxon>
        <taxon>Trichinellida</taxon>
        <taxon>Trichinellidae</taxon>
        <taxon>Trichinella</taxon>
    </lineage>
</organism>
<dbReference type="SUPFAM" id="SSF48113">
    <property type="entry name" value="Heme-dependent peroxidases"/>
    <property type="match status" value="1"/>
</dbReference>
<keyword evidence="3" id="KW-1185">Reference proteome</keyword>
<proteinExistence type="predicted"/>
<feature type="non-terminal residue" evidence="2">
    <location>
        <position position="1"/>
    </location>
</feature>
<comment type="caution">
    <text evidence="2">The sequence shown here is derived from an EMBL/GenBank/DDBJ whole genome shotgun (WGS) entry which is preliminary data.</text>
</comment>
<dbReference type="InterPro" id="IPR002016">
    <property type="entry name" value="Haem_peroxidase"/>
</dbReference>
<gene>
    <name evidence="2" type="primary">PER43</name>
    <name evidence="2" type="ORF">T10_212</name>
</gene>
<dbReference type="Proteomes" id="UP000054843">
    <property type="component" value="Unassembled WGS sequence"/>
</dbReference>
<dbReference type="GO" id="GO:0006979">
    <property type="term" value="P:response to oxidative stress"/>
    <property type="evidence" value="ECO:0007669"/>
    <property type="project" value="InterPro"/>
</dbReference>
<name>A0A0V1LXH7_9BILA</name>
<keyword evidence="2" id="KW-0560">Oxidoreductase</keyword>
<dbReference type="EMBL" id="JYDO01001500">
    <property type="protein sequence ID" value="KRZ64075.1"/>
    <property type="molecule type" value="Genomic_DNA"/>
</dbReference>
<feature type="non-terminal residue" evidence="2">
    <location>
        <position position="44"/>
    </location>
</feature>
<feature type="domain" description="Plant heme peroxidase family profile" evidence="1">
    <location>
        <begin position="10"/>
        <end position="44"/>
    </location>
</feature>
<evidence type="ECO:0000313" key="2">
    <source>
        <dbReference type="EMBL" id="KRZ64075.1"/>
    </source>
</evidence>
<dbReference type="AlphaFoldDB" id="A0A0V1LXH7"/>
<protein>
    <submittedName>
        <fullName evidence="2">Peroxidase 43</fullName>
    </submittedName>
</protein>
<sequence length="44" mass="4705">LDSINSILGSSFESDFVKSIVKMGKIGVLTGTQGEIRRVCSAFN</sequence>
<dbReference type="InterPro" id="IPR010255">
    <property type="entry name" value="Haem_peroxidase_sf"/>
</dbReference>
<evidence type="ECO:0000259" key="1">
    <source>
        <dbReference type="PROSITE" id="PS50873"/>
    </source>
</evidence>
<evidence type="ECO:0000313" key="3">
    <source>
        <dbReference type="Proteomes" id="UP000054843"/>
    </source>
</evidence>
<dbReference type="GO" id="GO:0004601">
    <property type="term" value="F:peroxidase activity"/>
    <property type="evidence" value="ECO:0007669"/>
    <property type="project" value="UniProtKB-KW"/>
</dbReference>
<dbReference type="GO" id="GO:0020037">
    <property type="term" value="F:heme binding"/>
    <property type="evidence" value="ECO:0007669"/>
    <property type="project" value="InterPro"/>
</dbReference>
<accession>A0A0V1LXH7</accession>
<keyword evidence="2" id="KW-0575">Peroxidase</keyword>
<reference evidence="2 3" key="1">
    <citation type="submission" date="2015-01" db="EMBL/GenBank/DDBJ databases">
        <title>Evolution of Trichinella species and genotypes.</title>
        <authorList>
            <person name="Korhonen P.K."/>
            <person name="Edoardo P."/>
            <person name="Giuseppe L.R."/>
            <person name="Gasser R.B."/>
        </authorList>
    </citation>
    <scope>NUCLEOTIDE SEQUENCE [LARGE SCALE GENOMIC DNA]</scope>
    <source>
        <strain evidence="2">ISS1980</strain>
    </source>
</reference>
<dbReference type="PROSITE" id="PS50873">
    <property type="entry name" value="PEROXIDASE_4"/>
    <property type="match status" value="1"/>
</dbReference>